<feature type="compositionally biased region" description="Polar residues" evidence="1">
    <location>
        <begin position="278"/>
        <end position="297"/>
    </location>
</feature>
<organism evidence="2 3">
    <name type="scientific">Rhizoctonia solani</name>
    <dbReference type="NCBI Taxonomy" id="456999"/>
    <lineage>
        <taxon>Eukaryota</taxon>
        <taxon>Fungi</taxon>
        <taxon>Dikarya</taxon>
        <taxon>Basidiomycota</taxon>
        <taxon>Agaricomycotina</taxon>
        <taxon>Agaricomycetes</taxon>
        <taxon>Cantharellales</taxon>
        <taxon>Ceratobasidiaceae</taxon>
        <taxon>Rhizoctonia</taxon>
    </lineage>
</organism>
<evidence type="ECO:0000313" key="2">
    <source>
        <dbReference type="EMBL" id="CAE6481638.1"/>
    </source>
</evidence>
<feature type="compositionally biased region" description="Polar residues" evidence="1">
    <location>
        <begin position="46"/>
        <end position="67"/>
    </location>
</feature>
<feature type="compositionally biased region" description="Polar residues" evidence="1">
    <location>
        <begin position="545"/>
        <end position="554"/>
    </location>
</feature>
<feature type="compositionally biased region" description="Polar residues" evidence="1">
    <location>
        <begin position="484"/>
        <end position="493"/>
    </location>
</feature>
<dbReference type="AlphaFoldDB" id="A0A8H3CGE6"/>
<dbReference type="Proteomes" id="UP000663841">
    <property type="component" value="Unassembled WGS sequence"/>
</dbReference>
<dbReference type="EMBL" id="CAJMWW010000664">
    <property type="protein sequence ID" value="CAE6481638.1"/>
    <property type="molecule type" value="Genomic_DNA"/>
</dbReference>
<feature type="region of interest" description="Disordered" evidence="1">
    <location>
        <begin position="484"/>
        <end position="554"/>
    </location>
</feature>
<sequence>MAHAMLFPAGASGSCRLVLSNCQRHVKLCQKRSVKVLNPSEEESVNDSAANGTPFIQFSNDPANASQPAPPSEPVTRRSHEIPIRPKLASRGSGSTNGSLGGSRSAVGSRQRHKTRSGSSSSVGSLAPKSEPPSMPPLERRGSGSTASVVPSSPAYPQGSYPTSYGYSQPNTYGSYGQGGYESSGTSYNHAYGGYGAAGSGYNQVAPGFEQTNATPGFEQASAAAYDSLNPSFSATSSGYEHSVPAYGTSSPGFDHPESGFNQPHQYPAAAGPPHVQSLPSPSHVQSTPHSTTSPAAVNHEANSYFPSAHGVYAAPSARRPSVTSSVPSRRSTIAHSLVQHDQLGFRDARVTDSANVGTTSDAGAGQPVVASGPYYSPRSGPVASPYETQPMKQEEAVPDLAHRVWSKEPQSYQTGYSEPQWTPAVGAEATSFHAYHTGSTSSTDLAGPHDNHVASAATGYAVYPQQQSQQPQSRQQLYIQQAQGGYSNSPGPQQQQQAQQHDAYGNSGYAHRSTAYGMNSGVVSVPRHPHQDSSNYGWAGSEGAWNTQPGYHS</sequence>
<feature type="compositionally biased region" description="Low complexity" evidence="1">
    <location>
        <begin position="90"/>
        <end position="105"/>
    </location>
</feature>
<protein>
    <submittedName>
        <fullName evidence="2">Uncharacterized protein</fullName>
    </submittedName>
</protein>
<feature type="region of interest" description="Disordered" evidence="1">
    <location>
        <begin position="38"/>
        <end position="155"/>
    </location>
</feature>
<accession>A0A8H3CGE6</accession>
<proteinExistence type="predicted"/>
<comment type="caution">
    <text evidence="2">The sequence shown here is derived from an EMBL/GenBank/DDBJ whole genome shotgun (WGS) entry which is preliminary data.</text>
</comment>
<reference evidence="2" key="1">
    <citation type="submission" date="2021-01" db="EMBL/GenBank/DDBJ databases">
        <authorList>
            <person name="Kaushik A."/>
        </authorList>
    </citation>
    <scope>NUCLEOTIDE SEQUENCE</scope>
    <source>
        <strain evidence="2">AG3-T5</strain>
    </source>
</reference>
<gene>
    <name evidence="2" type="ORF">RDB_LOCUS209577</name>
</gene>
<feature type="compositionally biased region" description="Basic and acidic residues" evidence="1">
    <location>
        <begin position="75"/>
        <end position="84"/>
    </location>
</feature>
<evidence type="ECO:0000313" key="3">
    <source>
        <dbReference type="Proteomes" id="UP000663841"/>
    </source>
</evidence>
<feature type="region of interest" description="Disordered" evidence="1">
    <location>
        <begin position="237"/>
        <end position="297"/>
    </location>
</feature>
<evidence type="ECO:0000256" key="1">
    <source>
        <dbReference type="SAM" id="MobiDB-lite"/>
    </source>
</evidence>
<name>A0A8H3CGE6_9AGAM</name>